<dbReference type="Proteomes" id="UP001596022">
    <property type="component" value="Unassembled WGS sequence"/>
</dbReference>
<dbReference type="InterPro" id="IPR004013">
    <property type="entry name" value="PHP_dom"/>
</dbReference>
<keyword evidence="13" id="KW-1185">Reference proteome</keyword>
<evidence type="ECO:0000256" key="4">
    <source>
        <dbReference type="ARBA" id="ARBA00019114"/>
    </source>
</evidence>
<evidence type="ECO:0000256" key="7">
    <source>
        <dbReference type="ARBA" id="ARBA00022705"/>
    </source>
</evidence>
<dbReference type="NCBIfam" id="NF004226">
    <property type="entry name" value="PRK05673.1"/>
    <property type="match status" value="1"/>
</dbReference>
<dbReference type="SMART" id="SM00481">
    <property type="entry name" value="POLIIIAc"/>
    <property type="match status" value="1"/>
</dbReference>
<gene>
    <name evidence="12" type="primary">dnaE</name>
    <name evidence="12" type="ORF">ACFO4N_05900</name>
</gene>
<evidence type="ECO:0000256" key="8">
    <source>
        <dbReference type="ARBA" id="ARBA00022932"/>
    </source>
</evidence>
<keyword evidence="8" id="KW-0239">DNA-directed DNA polymerase</keyword>
<dbReference type="Pfam" id="PF01336">
    <property type="entry name" value="tRNA_anti-codon"/>
    <property type="match status" value="1"/>
</dbReference>
<dbReference type="NCBIfam" id="NF005298">
    <property type="entry name" value="PRK06826.1"/>
    <property type="match status" value="1"/>
</dbReference>
<evidence type="ECO:0000256" key="2">
    <source>
        <dbReference type="ARBA" id="ARBA00009496"/>
    </source>
</evidence>
<dbReference type="Gene3D" id="1.10.10.1600">
    <property type="entry name" value="Bacterial DNA polymerase III alpha subunit, thumb domain"/>
    <property type="match status" value="1"/>
</dbReference>
<dbReference type="Pfam" id="PF14579">
    <property type="entry name" value="HHH_6"/>
    <property type="match status" value="1"/>
</dbReference>
<dbReference type="SUPFAM" id="SSF89550">
    <property type="entry name" value="PHP domain-like"/>
    <property type="match status" value="1"/>
</dbReference>
<protein>
    <recommendedName>
        <fullName evidence="4">DNA polymerase III subunit alpha</fullName>
        <ecNumber evidence="3">2.7.7.7</ecNumber>
    </recommendedName>
</protein>
<comment type="caution">
    <text evidence="12">The sequence shown here is derived from an EMBL/GenBank/DDBJ whole genome shotgun (WGS) entry which is preliminary data.</text>
</comment>
<dbReference type="Pfam" id="PF02811">
    <property type="entry name" value="PHP"/>
    <property type="match status" value="1"/>
</dbReference>
<evidence type="ECO:0000313" key="12">
    <source>
        <dbReference type="EMBL" id="MFC4618261.1"/>
    </source>
</evidence>
<dbReference type="InterPro" id="IPR003141">
    <property type="entry name" value="Pol/His_phosphatase_N"/>
</dbReference>
<dbReference type="CDD" id="cd04485">
    <property type="entry name" value="DnaE_OBF"/>
    <property type="match status" value="1"/>
</dbReference>
<name>A0ABV9GLT7_9BACL</name>
<dbReference type="Gene3D" id="3.20.20.140">
    <property type="entry name" value="Metal-dependent hydrolases"/>
    <property type="match status" value="1"/>
</dbReference>
<sequence length="1121" mass="126491">MTFSHLHVHSEYSLLDSTCRIDDLVKTAKEMGFNSLAITDTNALYGVVPFYRACRRHNIHPVIGMEVHIDAETGKGRASMNDKTSLVLLAENQTGYRNLVKLSTSIQTERTRSVQRDQLTAYADGLIALSGGQYGDVERLLKNGDENGAKQLALFYKKIFHDRFYLELQNHGLASERELLISSLTLGQACGLPFVASNDVHYIHRNDAAAYDCLSCIRTGETLKERRERARNDHYYLKSTDEMAALFPSIPEALENAERIASRCQVDLTFDRPRLPRFPTPNGVSATDYLKMLCEKGVEKRYKEVTPEIMTRLNYELDIIGQMGYDDYFLIVWDVIRHARQNGIDPGPGRGSAAGSLVSYALGITDVDPIDQHLLFERFLNPERVSMPDIDIDFPDVSRDRMIAYVHEKYGSDHVAQIGTFGTLAARAAIRDVGRVLGLPAALIDRMAKLIPNKPGVKLARAYEDNQPLREFIRSNEAAEKLYNLTVLVEGLARHTSIHAAGIVLSADPLTDLVPLSEGRDGVRVTQFPMEDLEALGLLKMDFLGLRNLTLMENILDLIERQSGRRPDVRRFPFNDEKTFKLMQEGDTTGVFQFERDWVKQVLKRLWPTHFEDLVALNALNRPGPMQNMPKFIDAKHGKIPIRYPHPDLEPILKPTYGIIVYQEQIMQIAAKMAGYRLGEADILRKAVAKKNRDVLEKEAERFTKGCVNNGYSEQVAKELYDLIVRFADYGFNRSHSVAYTVIAYRLAYLKAHYPEAFMTALLSSVTHDHEKLNEYRFELEKKGIPLLPPSINKSDGGFKNTGAGIRYGLNAIKNIGYGAVKEIVEQRADKPYKDLFNFCRRVSLRKVNRRAIEALIFSGAMDEFGVNRAVLLASIDRAITDAEKDELTAEQTTLLDMDSATHYADVPPLSVKEMLAMEKEAIGFYLSAHPLDAYANLIKRLNPDLTADVKTMKSGTAVRLAARVEQLKQVRTKTGRQMAIASLGDQSGVLQAVAFPNVFEPSMRVWQNGALLWVEGTLEERDEDKQVIINRVEPLQNVKPPGRLFIRIESAGTSHEILKQLKKILKKYHGKTEVLLFYKLEKKTIRLSEDYSIAPSKRCLDELYHLLGSANVVLEANDSF</sequence>
<reference evidence="13" key="1">
    <citation type="journal article" date="2019" name="Int. J. Syst. Evol. Microbiol.">
        <title>The Global Catalogue of Microorganisms (GCM) 10K type strain sequencing project: providing services to taxonomists for standard genome sequencing and annotation.</title>
        <authorList>
            <consortium name="The Broad Institute Genomics Platform"/>
            <consortium name="The Broad Institute Genome Sequencing Center for Infectious Disease"/>
            <person name="Wu L."/>
            <person name="Ma J."/>
        </authorList>
    </citation>
    <scope>NUCLEOTIDE SEQUENCE [LARGE SCALE GENOMIC DNA]</scope>
    <source>
        <strain evidence="13">CGMCC 1.16306</strain>
    </source>
</reference>
<dbReference type="InterPro" id="IPR004365">
    <property type="entry name" value="NA-bd_OB_tRNA"/>
</dbReference>
<dbReference type="Pfam" id="PF17657">
    <property type="entry name" value="DNA_pol3_finger"/>
    <property type="match status" value="1"/>
</dbReference>
<dbReference type="InterPro" id="IPR016195">
    <property type="entry name" value="Pol/histidinol_Pase-like"/>
</dbReference>
<dbReference type="InterPro" id="IPR004805">
    <property type="entry name" value="DnaE2/DnaE/PolC"/>
</dbReference>
<dbReference type="InterPro" id="IPR040982">
    <property type="entry name" value="DNA_pol3_finger"/>
</dbReference>
<dbReference type="PANTHER" id="PTHR32294">
    <property type="entry name" value="DNA POLYMERASE III SUBUNIT ALPHA"/>
    <property type="match status" value="1"/>
</dbReference>
<dbReference type="InterPro" id="IPR011708">
    <property type="entry name" value="DNA_pol3_alpha_NTPase_dom"/>
</dbReference>
<dbReference type="Pfam" id="PF07733">
    <property type="entry name" value="DNA_pol3_alpha"/>
    <property type="match status" value="1"/>
</dbReference>
<comment type="similarity">
    <text evidence="2">Belongs to the DNA polymerase type-C family. DnaE subfamily.</text>
</comment>
<dbReference type="EC" id="2.7.7.7" evidence="3"/>
<dbReference type="Gene3D" id="1.10.150.870">
    <property type="match status" value="1"/>
</dbReference>
<feature type="domain" description="Polymerase/histidinol phosphatase N-terminal" evidence="11">
    <location>
        <begin position="4"/>
        <end position="71"/>
    </location>
</feature>
<dbReference type="InterPro" id="IPR041931">
    <property type="entry name" value="DNA_pol3_alpha_thumb_dom"/>
</dbReference>
<comment type="function">
    <text evidence="9">DNA polymerase III is a complex, multichain enzyme responsible for most of the replicative synthesis in bacteria. This DNA polymerase also exhibits 3' to 5' exonuclease activity. The alpha chain is the DNA polymerase.</text>
</comment>
<comment type="catalytic activity">
    <reaction evidence="10">
        <text>DNA(n) + a 2'-deoxyribonucleoside 5'-triphosphate = DNA(n+1) + diphosphate</text>
        <dbReference type="Rhea" id="RHEA:22508"/>
        <dbReference type="Rhea" id="RHEA-COMP:17339"/>
        <dbReference type="Rhea" id="RHEA-COMP:17340"/>
        <dbReference type="ChEBI" id="CHEBI:33019"/>
        <dbReference type="ChEBI" id="CHEBI:61560"/>
        <dbReference type="ChEBI" id="CHEBI:173112"/>
        <dbReference type="EC" id="2.7.7.7"/>
    </reaction>
</comment>
<evidence type="ECO:0000259" key="11">
    <source>
        <dbReference type="SMART" id="SM00481"/>
    </source>
</evidence>
<comment type="subcellular location">
    <subcellularLocation>
        <location evidence="1">Cytoplasm</location>
    </subcellularLocation>
</comment>
<dbReference type="PANTHER" id="PTHR32294:SF0">
    <property type="entry name" value="DNA POLYMERASE III SUBUNIT ALPHA"/>
    <property type="match status" value="1"/>
</dbReference>
<accession>A0ABV9GLT7</accession>
<organism evidence="12 13">
    <name type="scientific">Camelliibacillus cellulosilyticus</name>
    <dbReference type="NCBI Taxonomy" id="2174486"/>
    <lineage>
        <taxon>Bacteria</taxon>
        <taxon>Bacillati</taxon>
        <taxon>Bacillota</taxon>
        <taxon>Bacilli</taxon>
        <taxon>Bacillales</taxon>
        <taxon>Sporolactobacillaceae</taxon>
        <taxon>Camelliibacillus</taxon>
    </lineage>
</organism>
<evidence type="ECO:0000256" key="10">
    <source>
        <dbReference type="ARBA" id="ARBA00049244"/>
    </source>
</evidence>
<dbReference type="EMBL" id="JBHSFW010000001">
    <property type="protein sequence ID" value="MFC4618261.1"/>
    <property type="molecule type" value="Genomic_DNA"/>
</dbReference>
<dbReference type="RefSeq" id="WP_376845260.1">
    <property type="nucleotide sequence ID" value="NZ_JBHSFW010000001.1"/>
</dbReference>
<evidence type="ECO:0000256" key="9">
    <source>
        <dbReference type="ARBA" id="ARBA00025611"/>
    </source>
</evidence>
<dbReference type="InterPro" id="IPR029460">
    <property type="entry name" value="DNAPol_HHH"/>
</dbReference>
<evidence type="ECO:0000256" key="1">
    <source>
        <dbReference type="ARBA" id="ARBA00004496"/>
    </source>
</evidence>
<evidence type="ECO:0000313" key="13">
    <source>
        <dbReference type="Proteomes" id="UP001596022"/>
    </source>
</evidence>
<keyword evidence="6 12" id="KW-0548">Nucleotidyltransferase</keyword>
<evidence type="ECO:0000256" key="5">
    <source>
        <dbReference type="ARBA" id="ARBA00022679"/>
    </source>
</evidence>
<evidence type="ECO:0000256" key="3">
    <source>
        <dbReference type="ARBA" id="ARBA00012417"/>
    </source>
</evidence>
<proteinExistence type="inferred from homology"/>
<dbReference type="NCBIfam" id="TIGR00594">
    <property type="entry name" value="polc"/>
    <property type="match status" value="1"/>
</dbReference>
<evidence type="ECO:0000256" key="6">
    <source>
        <dbReference type="ARBA" id="ARBA00022695"/>
    </source>
</evidence>
<keyword evidence="5 12" id="KW-0808">Transferase</keyword>
<dbReference type="GO" id="GO:0003887">
    <property type="term" value="F:DNA-directed DNA polymerase activity"/>
    <property type="evidence" value="ECO:0007669"/>
    <property type="project" value="UniProtKB-EC"/>
</dbReference>
<keyword evidence="7" id="KW-0235">DNA replication</keyword>